<comment type="caution">
    <text evidence="5">The sequence shown here is derived from an EMBL/GenBank/DDBJ whole genome shotgun (WGS) entry which is preliminary data.</text>
</comment>
<evidence type="ECO:0000313" key="5">
    <source>
        <dbReference type="EMBL" id="HIW10904.1"/>
    </source>
</evidence>
<dbReference type="Pfam" id="PF12838">
    <property type="entry name" value="Fer4_7"/>
    <property type="match status" value="1"/>
</dbReference>
<evidence type="ECO:0000256" key="2">
    <source>
        <dbReference type="ARBA" id="ARBA00023004"/>
    </source>
</evidence>
<keyword evidence="2" id="KW-0408">Iron</keyword>
<dbReference type="PROSITE" id="PS51379">
    <property type="entry name" value="4FE4S_FER_2"/>
    <property type="match status" value="2"/>
</dbReference>
<keyword evidence="3" id="KW-0411">Iron-sulfur</keyword>
<sequence length="478" mass="52640">MAVTNNTMILRRELLTRIIKLLHENTLEENIDRIPYQMRPKGYEEVSRCCIYKDRAMLKYRAMGVLGFGIDEEEDEMTSLAEYTRMAFQREHVSENPLSVMTDACSACVKVNYVVTNMCRGCVARPCEVNCNKNAIHFVNGQAHIDPDKCVNCGLCMKNCPFHAIIYIPVPCEESCPVGAISKDEHGKEHIDPDKCIYCGRCLSACPFGAVVEKSHLVELFKAFRSDKPTVALVAPAVAGQFKTSLGNIMGAIKQLGFDDVIEVAKGADVTTTNEAAEFAEKVLEEGQPFMTTSCCPSYYMLAHKHLPEVAPFVSHTRSPMYYAAEIARKQYPDATIVFVGPCVAKRKEAYYDPNVDLMLSFEELGTMFVAMGIEGFSDEQAMTLDADIMPSSRGYAATAGVMGAVAGQLPEEYKDRIKPIVINGLDKQAIRDLKGYAKSCPGNMVEVMACEGGCVNGCNVIANPKIATRQVQALAKE</sequence>
<dbReference type="GO" id="GO:0046872">
    <property type="term" value="F:metal ion binding"/>
    <property type="evidence" value="ECO:0007669"/>
    <property type="project" value="UniProtKB-KW"/>
</dbReference>
<feature type="domain" description="4Fe-4S ferredoxin-type" evidence="4">
    <location>
        <begin position="187"/>
        <end position="216"/>
    </location>
</feature>
<accession>A0A9D1QE32</accession>
<name>A0A9D1QE32_9BACT</name>
<dbReference type="Pfam" id="PF00037">
    <property type="entry name" value="Fer4"/>
    <property type="match status" value="1"/>
</dbReference>
<dbReference type="InterPro" id="IPR004108">
    <property type="entry name" value="Fe_hydrogenase_lsu_C"/>
</dbReference>
<dbReference type="EMBL" id="DXHL01000025">
    <property type="protein sequence ID" value="HIW10904.1"/>
    <property type="molecule type" value="Genomic_DNA"/>
</dbReference>
<dbReference type="SUPFAM" id="SSF54862">
    <property type="entry name" value="4Fe-4S ferredoxins"/>
    <property type="match status" value="1"/>
</dbReference>
<keyword evidence="1" id="KW-0479">Metal-binding</keyword>
<dbReference type="AlphaFoldDB" id="A0A9D1QE32"/>
<proteinExistence type="predicted"/>
<protein>
    <submittedName>
        <fullName evidence="5">Monomeric [FeFe] hydrogenase</fullName>
    </submittedName>
</protein>
<organism evidence="5 6">
    <name type="scientific">Candidatus Rikenella faecigallinarum</name>
    <dbReference type="NCBI Taxonomy" id="2838745"/>
    <lineage>
        <taxon>Bacteria</taxon>
        <taxon>Pseudomonadati</taxon>
        <taxon>Bacteroidota</taxon>
        <taxon>Bacteroidia</taxon>
        <taxon>Bacteroidales</taxon>
        <taxon>Rikenellaceae</taxon>
        <taxon>Rikenella</taxon>
    </lineage>
</organism>
<reference evidence="5" key="1">
    <citation type="journal article" date="2021" name="PeerJ">
        <title>Extensive microbial diversity within the chicken gut microbiome revealed by metagenomics and culture.</title>
        <authorList>
            <person name="Gilroy R."/>
            <person name="Ravi A."/>
            <person name="Getino M."/>
            <person name="Pursley I."/>
            <person name="Horton D.L."/>
            <person name="Alikhan N.F."/>
            <person name="Baker D."/>
            <person name="Gharbi K."/>
            <person name="Hall N."/>
            <person name="Watson M."/>
            <person name="Adriaenssens E.M."/>
            <person name="Foster-Nyarko E."/>
            <person name="Jarju S."/>
            <person name="Secka A."/>
            <person name="Antonio M."/>
            <person name="Oren A."/>
            <person name="Chaudhuri R.R."/>
            <person name="La Ragione R."/>
            <person name="Hildebrand F."/>
            <person name="Pallen M.J."/>
        </authorList>
    </citation>
    <scope>NUCLEOTIDE SEQUENCE</scope>
    <source>
        <strain evidence="5">ChiBcec15-1070</strain>
    </source>
</reference>
<dbReference type="InterPro" id="IPR017900">
    <property type="entry name" value="4Fe4S_Fe_S_CS"/>
</dbReference>
<dbReference type="PANTHER" id="PTHR11615">
    <property type="entry name" value="NITRATE, FORMATE, IRON DEHYDROGENASE"/>
    <property type="match status" value="1"/>
</dbReference>
<dbReference type="InterPro" id="IPR027631">
    <property type="entry name" value="Mono_FeFe_hydrog"/>
</dbReference>
<dbReference type="GO" id="GO:0051536">
    <property type="term" value="F:iron-sulfur cluster binding"/>
    <property type="evidence" value="ECO:0007669"/>
    <property type="project" value="UniProtKB-KW"/>
</dbReference>
<dbReference type="NCBIfam" id="TIGR04105">
    <property type="entry name" value="FeFe_hydrog_B1"/>
    <property type="match status" value="1"/>
</dbReference>
<gene>
    <name evidence="5" type="ORF">H9888_05305</name>
</gene>
<dbReference type="Gene3D" id="3.30.70.20">
    <property type="match status" value="2"/>
</dbReference>
<evidence type="ECO:0000313" key="6">
    <source>
        <dbReference type="Proteomes" id="UP000823926"/>
    </source>
</evidence>
<evidence type="ECO:0000259" key="4">
    <source>
        <dbReference type="PROSITE" id="PS51379"/>
    </source>
</evidence>
<dbReference type="CDD" id="cd10549">
    <property type="entry name" value="MtMvhB_like"/>
    <property type="match status" value="1"/>
</dbReference>
<dbReference type="Proteomes" id="UP000823926">
    <property type="component" value="Unassembled WGS sequence"/>
</dbReference>
<dbReference type="Gene3D" id="3.40.950.10">
    <property type="entry name" value="Fe-only Hydrogenase (Larger Subunit), Chain L, domain 3"/>
    <property type="match status" value="1"/>
</dbReference>
<feature type="domain" description="4Fe-4S ferredoxin-type" evidence="4">
    <location>
        <begin position="141"/>
        <end position="170"/>
    </location>
</feature>
<evidence type="ECO:0000256" key="3">
    <source>
        <dbReference type="ARBA" id="ARBA00023014"/>
    </source>
</evidence>
<dbReference type="SUPFAM" id="SSF53920">
    <property type="entry name" value="Fe-only hydrogenase"/>
    <property type="match status" value="1"/>
</dbReference>
<dbReference type="Pfam" id="PF02906">
    <property type="entry name" value="Fe_hyd_lg_C"/>
    <property type="match status" value="1"/>
</dbReference>
<reference evidence="5" key="2">
    <citation type="submission" date="2021-04" db="EMBL/GenBank/DDBJ databases">
        <authorList>
            <person name="Gilroy R."/>
        </authorList>
    </citation>
    <scope>NUCLEOTIDE SEQUENCE</scope>
    <source>
        <strain evidence="5">ChiBcec15-1070</strain>
    </source>
</reference>
<dbReference type="PROSITE" id="PS00198">
    <property type="entry name" value="4FE4S_FER_1"/>
    <property type="match status" value="1"/>
</dbReference>
<evidence type="ECO:0000256" key="1">
    <source>
        <dbReference type="ARBA" id="ARBA00022723"/>
    </source>
</evidence>
<dbReference type="InterPro" id="IPR009016">
    <property type="entry name" value="Fe_hydrogenase"/>
</dbReference>
<dbReference type="InterPro" id="IPR050340">
    <property type="entry name" value="Cytosolic_Fe-S_CAF"/>
</dbReference>
<dbReference type="InterPro" id="IPR017896">
    <property type="entry name" value="4Fe4S_Fe-S-bd"/>
</dbReference>